<organism evidence="14">
    <name type="scientific">Lotharella globosa</name>
    <dbReference type="NCBI Taxonomy" id="91324"/>
    <lineage>
        <taxon>Eukaryota</taxon>
        <taxon>Sar</taxon>
        <taxon>Rhizaria</taxon>
        <taxon>Cercozoa</taxon>
        <taxon>Chlorarachniophyceae</taxon>
        <taxon>Lotharella</taxon>
    </lineage>
</organism>
<sequence length="2056" mass="235661">MMNVPQAPVFYPTEEEWSKDSLQYIQAVRAKCQGYGIAKIVPPKSWKPNFSITTDKSLVATRLQRIDRLGAHARAKSAEMQPDRKEMEGNPVERVERALAEARERVQMGEADEVEQGQKEIAALENHLQFLNKLEQKSKRARWKKCCTCKGMLDEVKMTNCTECKRWFHIFCLSPPLHEVPEDAWTCAECLEYKKQSFGFGNGMKYSLDEYKHRGDRFKREWFKLKQGQRPASVPFKDIEKQFWKIVQKGKPHVEVEYGSELDVGELGSGFPLKGPFAAHPWNLNNLARAGGSVLRHLDDIAGITIPWLYIGMCFSSFCWHNEDHYCYSISYNHRGAPKQWYGIPGDCAAAFEAMMRETYPKLFAKQPDLLYQLVTLVAPSTLKKHGVSVCRAIHNPGEFIVTFPQAYHAGFNYGFNVAEAVNFACPDWVSWGTRAVEHYRTFRRVPVFSHDELIVRIAMCEEGLETAAWVENGLQRIRDVEYQSRFDLFKRGLCDHARWPKEKRVQDSGAKKPRKRKYRNVVHKNDWKSSKGAGRAKGEIPSILDHELGGYSSASDKKNACLAKLRKVFGKPNGNSQDHCAICKYPLYLSAVFCPCTPNLSCLSHAKDLCTCPLSQKHIRYRFSLWEMDVLNEKVKEKLSGNTEEKICSIITESKSIFKHTIADQKAITGAEAPLLKRAEKWENCVDALTSGPQESITPSKIRKLLEEGRQLIWASSRVHSCRDRYEKLLDLETTLQEIHKYVKAPPKIVTCKSIDKDKRPNLTVGEALAQKAKAFPDGLKVGQEVKQFNEIIRIGREMREKLQLALEGRLLDEGKCDTKLRRKRKCSWETISDLISSARQYVFVIPEMHLLQDKMDRVKDWLAEHAELTMDAEMHTCFTSRRIKDMVSEKLPPNVNRKQRIKRKRELNSLDDFDEKEKERPGRKTLARCKQMLKIASKLPVTLFVQEEDLRSLVNSAEIFAKRVKQSISEAENWAKGRKRSSHSYARLCSAHGCHLIRTLVGGAAFGSDSSSTPTHVPVQTLLDLHSQADDVALYTDEAASVRDRLLRNKHFRNEASSIISSLAPTEFYASSWGPAELLLKEAHTGKLDCDDFTDSLEHVLAWRVWANTVDSACRGQRDYEVLQMLLDCFGQLCYLEKHLKWSRKMQKRGRSTVSESKSHTSRHDVLQETLSTGKELQALCKRAIGELPENEGKENTGSSPMEAEAADQHKVKVKMTVGDLEGVLQAVSAKKFKNVGEGKVMQLLESAKEWRRDLSDAIPQLNANPSRNMEVESKSMKPWTISALRALKDKGNSLQVSLPMIYKIEEHISAIRSLGVDIGLLLDSVVPEFARHLESWQRNINEGSERTLEYIKSAMLPRLKRITKDIDNLNADFTAARRVRRLAWATDIVASRCQMVDFSTYQDLNTRKKICYVNPGSLASGLDEDVKESPVEIFIVQVASRSLSGIVEPGEHLLSTLHRELENITLISRLRELQEMSRRIPAHFPEILRTEKTIRRCRVWLLQMKSAFPEILKDELLGISPLEMGAPQNTNQSLEFAQKLAKEANDLKLGVPCVRHLKDVVQQGNQFLKLIDKEFHPRPRWLNLRTTLHQILLHAPVEETIRNYVIQNFGDNKKDEKGKELYCICRRSNSKLRMVCCDFCQEWFHASCVLITQAQLAALEKDENAKYRCPRCSHEAKEPYQYGNLTLFPRRPKHEDLEKILQLYTSSTLHIVEGQMLDLILRIVSFYRKSACQLLKELEELLPKKSDESLETLKEINPCKVKAVRKTMRHIEKLNLVIPENFEAQEIILRFDIRKTLSDSCTLEDLEDLLARHRQLKRAKEMDEEKSMKLSQEQESTIQKHPTVKTEGDVKESKASMKASDEKTEDSCQIKEDKETPVSVKPELKDRATDKAMACEDSGQIEDEKNRYHRKRRCKSESQGSSKKTKLQHLSQAKPKYPQANEEDPFEISLLYNVINKCRRLKSQAKEGLRKRWKPESDAAKRFLDACKGLERVEIEEVEDLKAKTKVYCLCKKLAEDVFMIGCDKCDEWYHPKCIGMSEESARKLDSFICGRC</sequence>
<feature type="compositionally biased region" description="Polar residues" evidence="10">
    <location>
        <begin position="1832"/>
        <end position="1843"/>
    </location>
</feature>
<feature type="region of interest" description="Disordered" evidence="10">
    <location>
        <begin position="1822"/>
        <end position="1943"/>
    </location>
</feature>
<dbReference type="PROSITE" id="PS50016">
    <property type="entry name" value="ZF_PHD_2"/>
    <property type="match status" value="3"/>
</dbReference>
<evidence type="ECO:0000259" key="13">
    <source>
        <dbReference type="PROSITE" id="PS51184"/>
    </source>
</evidence>
<feature type="compositionally biased region" description="Basic and acidic residues" evidence="10">
    <location>
        <begin position="1822"/>
        <end position="1831"/>
    </location>
</feature>
<dbReference type="InterPro" id="IPR019787">
    <property type="entry name" value="Znf_PHD-finger"/>
</dbReference>
<comment type="subcellular location">
    <subcellularLocation>
        <location evidence="1">Nucleus</location>
    </subcellularLocation>
</comment>
<keyword evidence="4 8" id="KW-0863">Zinc-finger</keyword>
<dbReference type="SUPFAM" id="SSF51197">
    <property type="entry name" value="Clavaminate synthase-like"/>
    <property type="match status" value="1"/>
</dbReference>
<dbReference type="GO" id="GO:0000785">
    <property type="term" value="C:chromatin"/>
    <property type="evidence" value="ECO:0007669"/>
    <property type="project" value="TreeGrafter"/>
</dbReference>
<keyword evidence="6" id="KW-0408">Iron</keyword>
<dbReference type="InterPro" id="IPR011011">
    <property type="entry name" value="Znf_FYVE_PHD"/>
</dbReference>
<evidence type="ECO:0000256" key="2">
    <source>
        <dbReference type="ARBA" id="ARBA00022723"/>
    </source>
</evidence>
<keyword evidence="7" id="KW-0539">Nucleus</keyword>
<evidence type="ECO:0000256" key="6">
    <source>
        <dbReference type="ARBA" id="ARBA00023004"/>
    </source>
</evidence>
<dbReference type="SMART" id="SM00558">
    <property type="entry name" value="JmjC"/>
    <property type="match status" value="1"/>
</dbReference>
<dbReference type="Gene3D" id="2.60.120.650">
    <property type="entry name" value="Cupin"/>
    <property type="match status" value="1"/>
</dbReference>
<keyword evidence="5" id="KW-0862">Zinc</keyword>
<evidence type="ECO:0000259" key="12">
    <source>
        <dbReference type="PROSITE" id="PS51183"/>
    </source>
</evidence>
<dbReference type="GO" id="GO:0141052">
    <property type="term" value="F:histone H3 demethylase activity"/>
    <property type="evidence" value="ECO:0007669"/>
    <property type="project" value="UniProtKB-ARBA"/>
</dbReference>
<dbReference type="Pfam" id="PF02928">
    <property type="entry name" value="zf-C5HC2"/>
    <property type="match status" value="1"/>
</dbReference>
<evidence type="ECO:0000256" key="4">
    <source>
        <dbReference type="ARBA" id="ARBA00022771"/>
    </source>
</evidence>
<name>A0A6V3IEC2_9EUKA</name>
<dbReference type="PANTHER" id="PTHR10694:SF33">
    <property type="entry name" value="LYSINE-SPECIFIC DEMETHYLASE 5"/>
    <property type="match status" value="1"/>
</dbReference>
<dbReference type="PROSITE" id="PS01359">
    <property type="entry name" value="ZF_PHD_1"/>
    <property type="match status" value="2"/>
</dbReference>
<dbReference type="EMBL" id="HBIV01000550">
    <property type="protein sequence ID" value="CAE0643835.1"/>
    <property type="molecule type" value="Transcribed_RNA"/>
</dbReference>
<dbReference type="Gene3D" id="2.30.30.1150">
    <property type="match status" value="1"/>
</dbReference>
<dbReference type="PANTHER" id="PTHR10694">
    <property type="entry name" value="LYSINE-SPECIFIC DEMETHYLASE"/>
    <property type="match status" value="1"/>
</dbReference>
<feature type="domain" description="JmjN" evidence="12">
    <location>
        <begin position="7"/>
        <end position="49"/>
    </location>
</feature>
<dbReference type="SUPFAM" id="SSF57903">
    <property type="entry name" value="FYVE/PHD zinc finger"/>
    <property type="match status" value="3"/>
</dbReference>
<evidence type="ECO:0000256" key="5">
    <source>
        <dbReference type="ARBA" id="ARBA00022833"/>
    </source>
</evidence>
<dbReference type="SMART" id="SM00545">
    <property type="entry name" value="JmjN"/>
    <property type="match status" value="1"/>
</dbReference>
<dbReference type="InterPro" id="IPR003347">
    <property type="entry name" value="JmjC_dom"/>
</dbReference>
<dbReference type="GO" id="GO:0008270">
    <property type="term" value="F:zinc ion binding"/>
    <property type="evidence" value="ECO:0007669"/>
    <property type="project" value="UniProtKB-KW"/>
</dbReference>
<evidence type="ECO:0000256" key="9">
    <source>
        <dbReference type="SAM" id="Coils"/>
    </source>
</evidence>
<evidence type="ECO:0000256" key="7">
    <source>
        <dbReference type="ARBA" id="ARBA00023242"/>
    </source>
</evidence>
<feature type="domain" description="PHD-type" evidence="11">
    <location>
        <begin position="143"/>
        <end position="193"/>
    </location>
</feature>
<dbReference type="GO" id="GO:0010468">
    <property type="term" value="P:regulation of gene expression"/>
    <property type="evidence" value="ECO:0007669"/>
    <property type="project" value="TreeGrafter"/>
</dbReference>
<dbReference type="InterPro" id="IPR004198">
    <property type="entry name" value="Znf_C5HC2"/>
</dbReference>
<dbReference type="Pfam" id="PF02373">
    <property type="entry name" value="JmjC"/>
    <property type="match status" value="1"/>
</dbReference>
<feature type="domain" description="PHD-type" evidence="11">
    <location>
        <begin position="2009"/>
        <end position="2056"/>
    </location>
</feature>
<dbReference type="InterPro" id="IPR001965">
    <property type="entry name" value="Znf_PHD"/>
</dbReference>
<evidence type="ECO:0008006" key="16">
    <source>
        <dbReference type="Google" id="ProtNLM"/>
    </source>
</evidence>
<keyword evidence="2" id="KW-0479">Metal-binding</keyword>
<dbReference type="InterPro" id="IPR003349">
    <property type="entry name" value="JmjN"/>
</dbReference>
<dbReference type="Pfam" id="PF08429">
    <property type="entry name" value="PLU-1"/>
    <property type="match status" value="1"/>
</dbReference>
<evidence type="ECO:0000256" key="1">
    <source>
        <dbReference type="ARBA" id="ARBA00004123"/>
    </source>
</evidence>
<dbReference type="SMART" id="SM00249">
    <property type="entry name" value="PHD"/>
    <property type="match status" value="3"/>
</dbReference>
<dbReference type="Pfam" id="PF02375">
    <property type="entry name" value="JmjN"/>
    <property type="match status" value="1"/>
</dbReference>
<feature type="domain" description="PHD-type" evidence="11">
    <location>
        <begin position="1623"/>
        <end position="1678"/>
    </location>
</feature>
<dbReference type="InterPro" id="IPR013637">
    <property type="entry name" value="Lys_sp_deMease-like_dom"/>
</dbReference>
<protein>
    <recommendedName>
        <fullName evidence="16">[Histone H3]-trimethyl-L-lysine(4) demethylase</fullName>
    </recommendedName>
</protein>
<evidence type="ECO:0000313" key="14">
    <source>
        <dbReference type="EMBL" id="CAE0643825.1"/>
    </source>
</evidence>
<feature type="compositionally biased region" description="Basic and acidic residues" evidence="10">
    <location>
        <begin position="1847"/>
        <end position="1897"/>
    </location>
</feature>
<dbReference type="InterPro" id="IPR048615">
    <property type="entry name" value="KDM5_C-hel"/>
</dbReference>
<accession>A0A6V3IEC2</accession>
<keyword evidence="9" id="KW-0175">Coiled coil</keyword>
<gene>
    <name evidence="14" type="ORF">LGLO00237_LOCUS373</name>
    <name evidence="15" type="ORF">LGLO00237_LOCUS378</name>
</gene>
<feature type="domain" description="JmjC" evidence="13">
    <location>
        <begin position="276"/>
        <end position="441"/>
    </location>
</feature>
<dbReference type="EMBL" id="HBIV01000545">
    <property type="protein sequence ID" value="CAE0643825.1"/>
    <property type="molecule type" value="Transcribed_RNA"/>
</dbReference>
<dbReference type="InterPro" id="IPR013083">
    <property type="entry name" value="Znf_RING/FYVE/PHD"/>
</dbReference>
<evidence type="ECO:0000256" key="3">
    <source>
        <dbReference type="ARBA" id="ARBA00022737"/>
    </source>
</evidence>
<keyword evidence="3" id="KW-0677">Repeat</keyword>
<evidence type="ECO:0000256" key="8">
    <source>
        <dbReference type="PROSITE-ProRule" id="PRU00146"/>
    </source>
</evidence>
<evidence type="ECO:0000313" key="15">
    <source>
        <dbReference type="EMBL" id="CAE0643835.1"/>
    </source>
</evidence>
<dbReference type="Gene3D" id="3.30.40.10">
    <property type="entry name" value="Zinc/RING finger domain, C3HC4 (zinc finger)"/>
    <property type="match status" value="2"/>
</dbReference>
<proteinExistence type="predicted"/>
<reference evidence="14" key="1">
    <citation type="submission" date="2021-01" db="EMBL/GenBank/DDBJ databases">
        <authorList>
            <person name="Corre E."/>
            <person name="Pelletier E."/>
            <person name="Niang G."/>
            <person name="Scheremetjew M."/>
            <person name="Finn R."/>
            <person name="Kale V."/>
            <person name="Holt S."/>
            <person name="Cochrane G."/>
            <person name="Meng A."/>
            <person name="Brown T."/>
            <person name="Cohen L."/>
        </authorList>
    </citation>
    <scope>NUCLEOTIDE SEQUENCE</scope>
    <source>
        <strain evidence="14">CCCM811</strain>
    </source>
</reference>
<feature type="coiled-coil region" evidence="9">
    <location>
        <begin position="92"/>
        <end position="134"/>
    </location>
</feature>
<dbReference type="GO" id="GO:0005634">
    <property type="term" value="C:nucleus"/>
    <property type="evidence" value="ECO:0007669"/>
    <property type="project" value="UniProtKB-SubCell"/>
</dbReference>
<dbReference type="PROSITE" id="PS51184">
    <property type="entry name" value="JMJC"/>
    <property type="match status" value="1"/>
</dbReference>
<evidence type="ECO:0000259" key="11">
    <source>
        <dbReference type="PROSITE" id="PS50016"/>
    </source>
</evidence>
<evidence type="ECO:0000256" key="10">
    <source>
        <dbReference type="SAM" id="MobiDB-lite"/>
    </source>
</evidence>
<dbReference type="Pfam" id="PF00628">
    <property type="entry name" value="PHD"/>
    <property type="match status" value="3"/>
</dbReference>
<dbReference type="PROSITE" id="PS51183">
    <property type="entry name" value="JMJN"/>
    <property type="match status" value="1"/>
</dbReference>
<dbReference type="InterPro" id="IPR019786">
    <property type="entry name" value="Zinc_finger_PHD-type_CS"/>
</dbReference>
<dbReference type="Pfam" id="PF21323">
    <property type="entry name" value="KDM5_C-hel"/>
    <property type="match status" value="1"/>
</dbReference>